<dbReference type="InterPro" id="IPR007159">
    <property type="entry name" value="SpoVT-AbrB_dom"/>
</dbReference>
<keyword evidence="3" id="KW-1185">Reference proteome</keyword>
<dbReference type="SUPFAM" id="SSF89447">
    <property type="entry name" value="AbrB/MazE/MraZ-like"/>
    <property type="match status" value="1"/>
</dbReference>
<dbReference type="SMART" id="SM00966">
    <property type="entry name" value="SpoVT_AbrB"/>
    <property type="match status" value="1"/>
</dbReference>
<reference evidence="2 3" key="1">
    <citation type="submission" date="2021-01" db="EMBL/GenBank/DDBJ databases">
        <title>Genomic Encyclopedia of Type Strains, Phase IV (KMG-IV): sequencing the most valuable type-strain genomes for metagenomic binning, comparative biology and taxonomic classification.</title>
        <authorList>
            <person name="Goeker M."/>
        </authorList>
    </citation>
    <scope>NUCLEOTIDE SEQUENCE [LARGE SCALE GENOMIC DNA]</scope>
    <source>
        <strain evidence="2 3">DSM 28236</strain>
    </source>
</reference>
<evidence type="ECO:0000313" key="3">
    <source>
        <dbReference type="Proteomes" id="UP000808914"/>
    </source>
</evidence>
<dbReference type="Proteomes" id="UP000808914">
    <property type="component" value="Unassembled WGS sequence"/>
</dbReference>
<protein>
    <submittedName>
        <fullName evidence="2">AbrB family looped-hinge helix DNA binding protein</fullName>
    </submittedName>
</protein>
<feature type="domain" description="SpoVT-AbrB" evidence="1">
    <location>
        <begin position="6"/>
        <end position="51"/>
    </location>
</feature>
<dbReference type="NCBIfam" id="TIGR01439">
    <property type="entry name" value="lp_hng_hel_AbrB"/>
    <property type="match status" value="1"/>
</dbReference>
<dbReference type="RefSeq" id="WP_380898955.1">
    <property type="nucleotide sequence ID" value="NZ_JBHLTV010000056.1"/>
</dbReference>
<dbReference type="Pfam" id="PF04014">
    <property type="entry name" value="MazE_antitoxin"/>
    <property type="match status" value="1"/>
</dbReference>
<evidence type="ECO:0000313" key="2">
    <source>
        <dbReference type="EMBL" id="MBM7647032.1"/>
    </source>
</evidence>
<accession>A0ABS2Q695</accession>
<name>A0ABS2Q695_9BACL</name>
<dbReference type="Gene3D" id="2.10.260.10">
    <property type="match status" value="1"/>
</dbReference>
<proteinExistence type="predicted"/>
<comment type="caution">
    <text evidence="2">The sequence shown here is derived from an EMBL/GenBank/DDBJ whole genome shotgun (WGS) entry which is preliminary data.</text>
</comment>
<organism evidence="2 3">
    <name type="scientific">Scopulibacillus daqui</name>
    <dbReference type="NCBI Taxonomy" id="1469162"/>
    <lineage>
        <taxon>Bacteria</taxon>
        <taxon>Bacillati</taxon>
        <taxon>Bacillota</taxon>
        <taxon>Bacilli</taxon>
        <taxon>Bacillales</taxon>
        <taxon>Sporolactobacillaceae</taxon>
        <taxon>Scopulibacillus</taxon>
    </lineage>
</organism>
<dbReference type="InterPro" id="IPR037914">
    <property type="entry name" value="SpoVT-AbrB_sf"/>
</dbReference>
<gene>
    <name evidence="2" type="ORF">JOD45_003267</name>
</gene>
<sequence length="97" mass="11557">MKRESIRFKKRSQITIPKEFVDALQLHEGDRLECRLEDGKIVIVPMVEVPKDQAWFWSEEWQKEEREVEQQLRDGRVSPPMNFEDTLAALDDLSKEK</sequence>
<evidence type="ECO:0000259" key="1">
    <source>
        <dbReference type="SMART" id="SM00966"/>
    </source>
</evidence>
<dbReference type="EMBL" id="JAFBER010000040">
    <property type="protein sequence ID" value="MBM7647032.1"/>
    <property type="molecule type" value="Genomic_DNA"/>
</dbReference>